<evidence type="ECO:0000259" key="7">
    <source>
        <dbReference type="Pfam" id="PF01699"/>
    </source>
</evidence>
<accession>A0A6B2L7U3</accession>
<dbReference type="EMBL" id="GIBP01003968">
    <property type="protein sequence ID" value="NDV32937.1"/>
    <property type="molecule type" value="Transcribed_RNA"/>
</dbReference>
<evidence type="ECO:0000256" key="1">
    <source>
        <dbReference type="ARBA" id="ARBA00004141"/>
    </source>
</evidence>
<dbReference type="AlphaFoldDB" id="A0A6B2L7U3"/>
<feature type="transmembrane region" description="Helical" evidence="6">
    <location>
        <begin position="48"/>
        <end position="67"/>
    </location>
</feature>
<dbReference type="Pfam" id="PF01699">
    <property type="entry name" value="Na_Ca_ex"/>
    <property type="match status" value="1"/>
</dbReference>
<dbReference type="PANTHER" id="PTHR12266">
    <property type="entry name" value="NA+/CA2+ K+ INDEPENDENT EXCHANGER"/>
    <property type="match status" value="1"/>
</dbReference>
<keyword evidence="5 6" id="KW-0472">Membrane</keyword>
<feature type="transmembrane region" description="Helical" evidence="6">
    <location>
        <begin position="254"/>
        <end position="275"/>
    </location>
</feature>
<feature type="transmembrane region" description="Helical" evidence="6">
    <location>
        <begin position="212"/>
        <end position="231"/>
    </location>
</feature>
<sequence length="314" mass="35980">MRHLLMEEEEREENKIENEIKDMDFEESEESLLDNLKHYFDWDQKSKLGRAILIITSPLLLIEHATIHWAKDGKYMKQIYVLHPPAITLFIFFTLDCWTSEIIINGNTLGYWIYWVFPISFLLSLVIFLTASYRAPPKYNPIFIALGGIVSAMWIDFFANELVSCLGTLGKLFNISDAVMGLTIMAWGNSLSDLITDILISYRGYPAMVTSVVYSSPITHILIGLGISFIIKTSKEGPIILTTKGRYPDLTNTLWINFMFLLFGLILTLIVVPITGFRFNRFLGVLLLLIYLSSIALSLLDLFHVLPQTIFWIF</sequence>
<keyword evidence="2" id="KW-0813">Transport</keyword>
<feature type="transmembrane region" description="Helical" evidence="6">
    <location>
        <begin position="282"/>
        <end position="306"/>
    </location>
</feature>
<evidence type="ECO:0000256" key="3">
    <source>
        <dbReference type="ARBA" id="ARBA00022692"/>
    </source>
</evidence>
<evidence type="ECO:0000256" key="4">
    <source>
        <dbReference type="ARBA" id="ARBA00022989"/>
    </source>
</evidence>
<evidence type="ECO:0000256" key="2">
    <source>
        <dbReference type="ARBA" id="ARBA00022448"/>
    </source>
</evidence>
<reference evidence="8" key="1">
    <citation type="journal article" date="2020" name="J. Eukaryot. Microbiol.">
        <title>De novo Sequencing, Assembly and Annotation of the Transcriptome for the Free-Living Testate Amoeba Arcella intermedia.</title>
        <authorList>
            <person name="Ribeiro G.M."/>
            <person name="Porfirio-Sousa A.L."/>
            <person name="Maurer-Alcala X.X."/>
            <person name="Katz L.A."/>
            <person name="Lahr D.J.G."/>
        </authorList>
    </citation>
    <scope>NUCLEOTIDE SEQUENCE</scope>
</reference>
<dbReference type="InterPro" id="IPR051359">
    <property type="entry name" value="CaCA_antiporter"/>
</dbReference>
<feature type="transmembrane region" description="Helical" evidence="6">
    <location>
        <begin position="109"/>
        <end position="130"/>
    </location>
</feature>
<dbReference type="Gene3D" id="1.20.1420.30">
    <property type="entry name" value="NCX, central ion-binding region"/>
    <property type="match status" value="1"/>
</dbReference>
<feature type="transmembrane region" description="Helical" evidence="6">
    <location>
        <begin position="142"/>
        <end position="159"/>
    </location>
</feature>
<dbReference type="GO" id="GO:0008324">
    <property type="term" value="F:monoatomic cation transmembrane transporter activity"/>
    <property type="evidence" value="ECO:0007669"/>
    <property type="project" value="TreeGrafter"/>
</dbReference>
<evidence type="ECO:0000256" key="5">
    <source>
        <dbReference type="ARBA" id="ARBA00023136"/>
    </source>
</evidence>
<evidence type="ECO:0000313" key="8">
    <source>
        <dbReference type="EMBL" id="NDV32937.1"/>
    </source>
</evidence>
<evidence type="ECO:0000256" key="6">
    <source>
        <dbReference type="SAM" id="Phobius"/>
    </source>
</evidence>
<protein>
    <recommendedName>
        <fullName evidence="7">Sodium/calcium exchanger membrane region domain-containing protein</fullName>
    </recommendedName>
</protein>
<keyword evidence="3 6" id="KW-0812">Transmembrane</keyword>
<dbReference type="PANTHER" id="PTHR12266:SF0">
    <property type="entry name" value="MITOCHONDRIAL SODIUM_CALCIUM EXCHANGER PROTEIN"/>
    <property type="match status" value="1"/>
</dbReference>
<dbReference type="GO" id="GO:0016020">
    <property type="term" value="C:membrane"/>
    <property type="evidence" value="ECO:0007669"/>
    <property type="project" value="UniProtKB-SubCell"/>
</dbReference>
<proteinExistence type="predicted"/>
<feature type="domain" description="Sodium/calcium exchanger membrane region" evidence="7">
    <location>
        <begin position="146"/>
        <end position="299"/>
    </location>
</feature>
<dbReference type="InterPro" id="IPR044880">
    <property type="entry name" value="NCX_ion-bd_dom_sf"/>
</dbReference>
<feature type="transmembrane region" description="Helical" evidence="6">
    <location>
        <begin position="79"/>
        <end position="103"/>
    </location>
</feature>
<keyword evidence="4 6" id="KW-1133">Transmembrane helix</keyword>
<organism evidence="8">
    <name type="scientific">Arcella intermedia</name>
    <dbReference type="NCBI Taxonomy" id="1963864"/>
    <lineage>
        <taxon>Eukaryota</taxon>
        <taxon>Amoebozoa</taxon>
        <taxon>Tubulinea</taxon>
        <taxon>Elardia</taxon>
        <taxon>Arcellinida</taxon>
        <taxon>Sphaerothecina</taxon>
        <taxon>Arcellidae</taxon>
        <taxon>Arcella</taxon>
    </lineage>
</organism>
<name>A0A6B2L7U3_9EUKA</name>
<comment type="subcellular location">
    <subcellularLocation>
        <location evidence="1">Membrane</location>
        <topology evidence="1">Multi-pass membrane protein</topology>
    </subcellularLocation>
</comment>
<dbReference type="InterPro" id="IPR004837">
    <property type="entry name" value="NaCa_Exmemb"/>
</dbReference>